<accession>A0A2J7TEY6</accession>
<dbReference type="Proteomes" id="UP000236286">
    <property type="component" value="Unassembled WGS sequence"/>
</dbReference>
<dbReference type="EMBL" id="PDZR01000017">
    <property type="protein sequence ID" value="PNG25335.1"/>
    <property type="molecule type" value="Genomic_DNA"/>
</dbReference>
<evidence type="ECO:0000256" key="4">
    <source>
        <dbReference type="ARBA" id="ARBA00022475"/>
    </source>
</evidence>
<proteinExistence type="inferred from homology"/>
<keyword evidence="5 8" id="KW-0812">Transmembrane</keyword>
<feature type="transmembrane region" description="Helical" evidence="8">
    <location>
        <begin position="35"/>
        <end position="55"/>
    </location>
</feature>
<dbReference type="PANTHER" id="PTHR34702">
    <property type="entry name" value="NA(+)/H(+) ANTIPORTER SUBUNIT F1"/>
    <property type="match status" value="1"/>
</dbReference>
<name>A0A2J7TEY6_METSI</name>
<protein>
    <submittedName>
        <fullName evidence="9">Multiple resistance and pH regulation protein F</fullName>
    </submittedName>
</protein>
<evidence type="ECO:0000256" key="3">
    <source>
        <dbReference type="ARBA" id="ARBA00022448"/>
    </source>
</evidence>
<dbReference type="RefSeq" id="WP_102844435.1">
    <property type="nucleotide sequence ID" value="NZ_PDZR01000017.1"/>
</dbReference>
<evidence type="ECO:0000256" key="2">
    <source>
        <dbReference type="ARBA" id="ARBA00009212"/>
    </source>
</evidence>
<sequence>MTEFLLAAAGLILFTVAVGLARVLRGPGDADRLMAAQLLGTGGVAALLIVAAATGARGLEDVALGLALLAAFASVAFVNSGAPPERDDAPEAASK</sequence>
<dbReference type="AlphaFoldDB" id="A0A2J7TEY6"/>
<evidence type="ECO:0000256" key="7">
    <source>
        <dbReference type="ARBA" id="ARBA00023136"/>
    </source>
</evidence>
<keyword evidence="7 8" id="KW-0472">Membrane</keyword>
<gene>
    <name evidence="9" type="ORF">CR492_14405</name>
</gene>
<comment type="similarity">
    <text evidence="2">Belongs to the CPA3 antiporters (TC 2.A.63) subunit F family.</text>
</comment>
<comment type="subcellular location">
    <subcellularLocation>
        <location evidence="1">Cell membrane</location>
        <topology evidence="1">Multi-pass membrane protein</topology>
    </subcellularLocation>
</comment>
<keyword evidence="6 8" id="KW-1133">Transmembrane helix</keyword>
<evidence type="ECO:0000256" key="8">
    <source>
        <dbReference type="SAM" id="Phobius"/>
    </source>
</evidence>
<evidence type="ECO:0000313" key="9">
    <source>
        <dbReference type="EMBL" id="PNG25335.1"/>
    </source>
</evidence>
<dbReference type="InterPro" id="IPR007208">
    <property type="entry name" value="MrpF/PhaF-like"/>
</dbReference>
<keyword evidence="4" id="KW-1003">Cell membrane</keyword>
<evidence type="ECO:0000256" key="6">
    <source>
        <dbReference type="ARBA" id="ARBA00022989"/>
    </source>
</evidence>
<dbReference type="GO" id="GO:0005886">
    <property type="term" value="C:plasma membrane"/>
    <property type="evidence" value="ECO:0007669"/>
    <property type="project" value="UniProtKB-SubCell"/>
</dbReference>
<feature type="transmembrane region" description="Helical" evidence="8">
    <location>
        <begin position="62"/>
        <end position="82"/>
    </location>
</feature>
<keyword evidence="3" id="KW-0813">Transport</keyword>
<evidence type="ECO:0000256" key="5">
    <source>
        <dbReference type="ARBA" id="ARBA00022692"/>
    </source>
</evidence>
<dbReference type="Pfam" id="PF04066">
    <property type="entry name" value="MrpF_PhaF"/>
    <property type="match status" value="1"/>
</dbReference>
<dbReference type="OrthoDB" id="8253900at2"/>
<organism evidence="9 10">
    <name type="scientific">Methylocella silvestris</name>
    <dbReference type="NCBI Taxonomy" id="199596"/>
    <lineage>
        <taxon>Bacteria</taxon>
        <taxon>Pseudomonadati</taxon>
        <taxon>Pseudomonadota</taxon>
        <taxon>Alphaproteobacteria</taxon>
        <taxon>Hyphomicrobiales</taxon>
        <taxon>Beijerinckiaceae</taxon>
        <taxon>Methylocella</taxon>
    </lineage>
</organism>
<evidence type="ECO:0000256" key="1">
    <source>
        <dbReference type="ARBA" id="ARBA00004651"/>
    </source>
</evidence>
<evidence type="ECO:0000313" key="10">
    <source>
        <dbReference type="Proteomes" id="UP000236286"/>
    </source>
</evidence>
<reference evidence="9 10" key="1">
    <citation type="submission" date="2017-10" db="EMBL/GenBank/DDBJ databases">
        <title>Genome announcement of Methylocella silvestris TVC from permafrost.</title>
        <authorList>
            <person name="Wang J."/>
            <person name="Geng K."/>
            <person name="Ul-Haque F."/>
            <person name="Crombie A.T."/>
            <person name="Street L.E."/>
            <person name="Wookey P.A."/>
            <person name="Murrell J.C."/>
            <person name="Pratscher J."/>
        </authorList>
    </citation>
    <scope>NUCLEOTIDE SEQUENCE [LARGE SCALE GENOMIC DNA]</scope>
    <source>
        <strain evidence="9 10">TVC</strain>
    </source>
</reference>
<comment type="caution">
    <text evidence="9">The sequence shown here is derived from an EMBL/GenBank/DDBJ whole genome shotgun (WGS) entry which is preliminary data.</text>
</comment>
<dbReference type="GO" id="GO:0015385">
    <property type="term" value="F:sodium:proton antiporter activity"/>
    <property type="evidence" value="ECO:0007669"/>
    <property type="project" value="TreeGrafter"/>
</dbReference>
<dbReference type="PANTHER" id="PTHR34702:SF1">
    <property type="entry name" value="NA(+)_H(+) ANTIPORTER SUBUNIT F"/>
    <property type="match status" value="1"/>
</dbReference>